<comment type="subcellular location">
    <subcellularLocation>
        <location evidence="1">Nucleus</location>
    </subcellularLocation>
</comment>
<evidence type="ECO:0000259" key="7">
    <source>
        <dbReference type="Pfam" id="PF03847"/>
    </source>
</evidence>
<accession>A0AA85KMX3</accession>
<evidence type="ECO:0000313" key="8">
    <source>
        <dbReference type="Proteomes" id="UP000050795"/>
    </source>
</evidence>
<dbReference type="InterPro" id="IPR003228">
    <property type="entry name" value="TFIID_TAF12_dom"/>
</dbReference>
<dbReference type="InterPro" id="IPR037794">
    <property type="entry name" value="TAF12"/>
</dbReference>
<dbReference type="Pfam" id="PF03847">
    <property type="entry name" value="TFIID_20kDa"/>
    <property type="match status" value="1"/>
</dbReference>
<dbReference type="WBParaSite" id="TREG1_99870.1">
    <property type="protein sequence ID" value="TREG1_99870.1"/>
    <property type="gene ID" value="TREG1_99870"/>
</dbReference>
<dbReference type="GO" id="GO:0003677">
    <property type="term" value="F:DNA binding"/>
    <property type="evidence" value="ECO:0007669"/>
    <property type="project" value="TreeGrafter"/>
</dbReference>
<sequence length="266" mass="29092">MFHFKCWVSGSSPMNQMILDSSGFNLGTTQSPNKLINMSPVKPQTLVSSSMQPVSTSNSFNTTENIPRSLSVSFSSDIEMSQSDTSISQAAIVSSTQNLPVQEIISQSVQEDSSLTTVENSVSTLAPVTTNSLPEEVPSTTENNQTNIDTSCTVGEQVTSAFTADSLSELLTEMEPHLQLDPDVEEVMTNLANEFIASCAEKAQKIASHRGSSSVEGKDIVFCMEREWNIIVPGFVSDDHRPVRKNLTTEAHRQRLALIKKQIKKM</sequence>
<dbReference type="WBParaSite" id="TREG1_99870.2">
    <property type="protein sequence ID" value="TREG1_99870.2"/>
    <property type="gene ID" value="TREG1_99870"/>
</dbReference>
<evidence type="ECO:0000313" key="11">
    <source>
        <dbReference type="WBParaSite" id="TREG1_99870.3"/>
    </source>
</evidence>
<evidence type="ECO:0000256" key="1">
    <source>
        <dbReference type="ARBA" id="ARBA00004123"/>
    </source>
</evidence>
<keyword evidence="6" id="KW-0539">Nucleus</keyword>
<keyword evidence="8" id="KW-1185">Reference proteome</keyword>
<evidence type="ECO:0000256" key="6">
    <source>
        <dbReference type="ARBA" id="ARBA00023242"/>
    </source>
</evidence>
<feature type="domain" description="Transcription initiation factor TFIID subunit 12" evidence="7">
    <location>
        <begin position="166"/>
        <end position="230"/>
    </location>
</feature>
<dbReference type="Proteomes" id="UP000050795">
    <property type="component" value="Unassembled WGS sequence"/>
</dbReference>
<dbReference type="AlphaFoldDB" id="A0AA85KMX3"/>
<organism evidence="8 11">
    <name type="scientific">Trichobilharzia regenti</name>
    <name type="common">Nasal bird schistosome</name>
    <dbReference type="NCBI Taxonomy" id="157069"/>
    <lineage>
        <taxon>Eukaryota</taxon>
        <taxon>Metazoa</taxon>
        <taxon>Spiralia</taxon>
        <taxon>Lophotrochozoa</taxon>
        <taxon>Platyhelminthes</taxon>
        <taxon>Trematoda</taxon>
        <taxon>Digenea</taxon>
        <taxon>Strigeidida</taxon>
        <taxon>Schistosomatoidea</taxon>
        <taxon>Schistosomatidae</taxon>
        <taxon>Trichobilharzia</taxon>
    </lineage>
</organism>
<evidence type="ECO:0000256" key="3">
    <source>
        <dbReference type="ARBA" id="ARBA00017484"/>
    </source>
</evidence>
<evidence type="ECO:0000313" key="9">
    <source>
        <dbReference type="WBParaSite" id="TREG1_99870.1"/>
    </source>
</evidence>
<name>A0AA85KMX3_TRIRE</name>
<dbReference type="GO" id="GO:0051123">
    <property type="term" value="P:RNA polymerase II preinitiation complex assembly"/>
    <property type="evidence" value="ECO:0007669"/>
    <property type="project" value="TreeGrafter"/>
</dbReference>
<comment type="similarity">
    <text evidence="2">Belongs to the TAF12 family.</text>
</comment>
<dbReference type="CDD" id="cd07981">
    <property type="entry name" value="HFD_TAF12"/>
    <property type="match status" value="1"/>
</dbReference>
<dbReference type="PANTHER" id="PTHR12264">
    <property type="entry name" value="TRANSCRIPTION INITIATION FACTOR TFIID SUBUNIT 12"/>
    <property type="match status" value="1"/>
</dbReference>
<dbReference type="GO" id="GO:0017025">
    <property type="term" value="F:TBP-class protein binding"/>
    <property type="evidence" value="ECO:0007669"/>
    <property type="project" value="TreeGrafter"/>
</dbReference>
<reference evidence="9 10" key="2">
    <citation type="submission" date="2023-11" db="UniProtKB">
        <authorList>
            <consortium name="WormBaseParasite"/>
        </authorList>
    </citation>
    <scope>IDENTIFICATION</scope>
</reference>
<evidence type="ECO:0000313" key="10">
    <source>
        <dbReference type="WBParaSite" id="TREG1_99870.2"/>
    </source>
</evidence>
<dbReference type="SUPFAM" id="SSF47113">
    <property type="entry name" value="Histone-fold"/>
    <property type="match status" value="1"/>
</dbReference>
<dbReference type="PANTHER" id="PTHR12264:SF21">
    <property type="entry name" value="TRANSCRIPTION INITIATION FACTOR TFIID SUBUNIT 12"/>
    <property type="match status" value="1"/>
</dbReference>
<evidence type="ECO:0000256" key="2">
    <source>
        <dbReference type="ARBA" id="ARBA00007530"/>
    </source>
</evidence>
<keyword evidence="4" id="KW-0805">Transcription regulation</keyword>
<dbReference type="WBParaSite" id="TREG1_99870.3">
    <property type="protein sequence ID" value="TREG1_99870.3"/>
    <property type="gene ID" value="TREG1_99870"/>
</dbReference>
<dbReference type="GO" id="GO:0005669">
    <property type="term" value="C:transcription factor TFIID complex"/>
    <property type="evidence" value="ECO:0007669"/>
    <property type="project" value="InterPro"/>
</dbReference>
<keyword evidence="5" id="KW-0804">Transcription</keyword>
<dbReference type="GO" id="GO:0046982">
    <property type="term" value="F:protein heterodimerization activity"/>
    <property type="evidence" value="ECO:0007669"/>
    <property type="project" value="InterPro"/>
</dbReference>
<reference evidence="8" key="1">
    <citation type="submission" date="2022-06" db="EMBL/GenBank/DDBJ databases">
        <authorList>
            <person name="Berger JAMES D."/>
            <person name="Berger JAMES D."/>
        </authorList>
    </citation>
    <scope>NUCLEOTIDE SEQUENCE [LARGE SCALE GENOMIC DNA]</scope>
</reference>
<dbReference type="Gene3D" id="1.10.20.10">
    <property type="entry name" value="Histone, subunit A"/>
    <property type="match status" value="1"/>
</dbReference>
<dbReference type="InterPro" id="IPR009072">
    <property type="entry name" value="Histone-fold"/>
</dbReference>
<proteinExistence type="inferred from homology"/>
<evidence type="ECO:0000256" key="4">
    <source>
        <dbReference type="ARBA" id="ARBA00023015"/>
    </source>
</evidence>
<dbReference type="GO" id="GO:0000124">
    <property type="term" value="C:SAGA complex"/>
    <property type="evidence" value="ECO:0007669"/>
    <property type="project" value="InterPro"/>
</dbReference>
<protein>
    <recommendedName>
        <fullName evidence="3">Transcription initiation factor TFIID subunit 12</fullName>
    </recommendedName>
</protein>
<evidence type="ECO:0000256" key="5">
    <source>
        <dbReference type="ARBA" id="ARBA00023163"/>
    </source>
</evidence>